<dbReference type="InterPro" id="IPR013325">
    <property type="entry name" value="RNA_pol_sigma_r2"/>
</dbReference>
<dbReference type="InterPro" id="IPR013324">
    <property type="entry name" value="RNA_pol_sigma_r3/r4-like"/>
</dbReference>
<dbReference type="NCBIfam" id="TIGR02937">
    <property type="entry name" value="sigma70-ECF"/>
    <property type="match status" value="1"/>
</dbReference>
<accession>A0ABP8RXL9</accession>
<dbReference type="RefSeq" id="WP_345423308.1">
    <property type="nucleotide sequence ID" value="NZ_BAABGT010000075.1"/>
</dbReference>
<keyword evidence="4" id="KW-0238">DNA-binding</keyword>
<organism evidence="8 9">
    <name type="scientific">Pseudonocardia xishanensis</name>
    <dbReference type="NCBI Taxonomy" id="630995"/>
    <lineage>
        <taxon>Bacteria</taxon>
        <taxon>Bacillati</taxon>
        <taxon>Actinomycetota</taxon>
        <taxon>Actinomycetes</taxon>
        <taxon>Pseudonocardiales</taxon>
        <taxon>Pseudonocardiaceae</taxon>
        <taxon>Pseudonocardia</taxon>
    </lineage>
</organism>
<evidence type="ECO:0000256" key="5">
    <source>
        <dbReference type="ARBA" id="ARBA00023163"/>
    </source>
</evidence>
<keyword evidence="3" id="KW-0731">Sigma factor</keyword>
<sequence length="203" mass="21636">MTSLGAGPEKGPSGEEPDAALVARAGAGEQWAVDRLLTLVHPFALRYCRARLGHALPGVTAEDLAQQVCLAVLRALPRFQDRGRPFLAFVHRIAVHEVSDAYRAAARGALLADLVPDRPDPAAGPEERAVLGDDVARLRPLLDRLSPTAREVLLLRLAVGLTAEETAEVVGSTPGAVRTMQHRALSTIREGLATPSLVRGKSR</sequence>
<dbReference type="Pfam" id="PF08281">
    <property type="entry name" value="Sigma70_r4_2"/>
    <property type="match status" value="1"/>
</dbReference>
<keyword evidence="5" id="KW-0804">Transcription</keyword>
<evidence type="ECO:0000313" key="9">
    <source>
        <dbReference type="Proteomes" id="UP001501598"/>
    </source>
</evidence>
<dbReference type="InterPro" id="IPR036388">
    <property type="entry name" value="WH-like_DNA-bd_sf"/>
</dbReference>
<evidence type="ECO:0000256" key="3">
    <source>
        <dbReference type="ARBA" id="ARBA00023082"/>
    </source>
</evidence>
<dbReference type="NCBIfam" id="NF007230">
    <property type="entry name" value="PRK09648.1"/>
    <property type="match status" value="1"/>
</dbReference>
<dbReference type="PANTHER" id="PTHR43133">
    <property type="entry name" value="RNA POLYMERASE ECF-TYPE SIGMA FACTO"/>
    <property type="match status" value="1"/>
</dbReference>
<dbReference type="PANTHER" id="PTHR43133:SF58">
    <property type="entry name" value="ECF RNA POLYMERASE SIGMA FACTOR SIGD"/>
    <property type="match status" value="1"/>
</dbReference>
<dbReference type="CDD" id="cd06171">
    <property type="entry name" value="Sigma70_r4"/>
    <property type="match status" value="1"/>
</dbReference>
<name>A0ABP8RXL9_9PSEU</name>
<dbReference type="Proteomes" id="UP001501598">
    <property type="component" value="Unassembled WGS sequence"/>
</dbReference>
<comment type="caution">
    <text evidence="8">The sequence shown here is derived from an EMBL/GenBank/DDBJ whole genome shotgun (WGS) entry which is preliminary data.</text>
</comment>
<gene>
    <name evidence="8" type="ORF">GCM10023175_49920</name>
</gene>
<evidence type="ECO:0000256" key="1">
    <source>
        <dbReference type="ARBA" id="ARBA00010641"/>
    </source>
</evidence>
<dbReference type="Pfam" id="PF04542">
    <property type="entry name" value="Sigma70_r2"/>
    <property type="match status" value="1"/>
</dbReference>
<dbReference type="EMBL" id="BAABGT010000075">
    <property type="protein sequence ID" value="GAA4553591.1"/>
    <property type="molecule type" value="Genomic_DNA"/>
</dbReference>
<proteinExistence type="inferred from homology"/>
<keyword evidence="2" id="KW-0805">Transcription regulation</keyword>
<dbReference type="Gene3D" id="1.10.1740.10">
    <property type="match status" value="1"/>
</dbReference>
<evidence type="ECO:0000256" key="4">
    <source>
        <dbReference type="ARBA" id="ARBA00023125"/>
    </source>
</evidence>
<dbReference type="SUPFAM" id="SSF88946">
    <property type="entry name" value="Sigma2 domain of RNA polymerase sigma factors"/>
    <property type="match status" value="1"/>
</dbReference>
<evidence type="ECO:0000256" key="2">
    <source>
        <dbReference type="ARBA" id="ARBA00023015"/>
    </source>
</evidence>
<dbReference type="SUPFAM" id="SSF88659">
    <property type="entry name" value="Sigma3 and sigma4 domains of RNA polymerase sigma factors"/>
    <property type="match status" value="1"/>
</dbReference>
<feature type="domain" description="RNA polymerase sigma-70 region 2" evidence="6">
    <location>
        <begin position="40"/>
        <end position="107"/>
    </location>
</feature>
<dbReference type="InterPro" id="IPR007627">
    <property type="entry name" value="RNA_pol_sigma70_r2"/>
</dbReference>
<reference evidence="9" key="1">
    <citation type="journal article" date="2019" name="Int. J. Syst. Evol. Microbiol.">
        <title>The Global Catalogue of Microorganisms (GCM) 10K type strain sequencing project: providing services to taxonomists for standard genome sequencing and annotation.</title>
        <authorList>
            <consortium name="The Broad Institute Genomics Platform"/>
            <consortium name="The Broad Institute Genome Sequencing Center for Infectious Disease"/>
            <person name="Wu L."/>
            <person name="Ma J."/>
        </authorList>
    </citation>
    <scope>NUCLEOTIDE SEQUENCE [LARGE SCALE GENOMIC DNA]</scope>
    <source>
        <strain evidence="9">JCM 17906</strain>
    </source>
</reference>
<dbReference type="InterPro" id="IPR039425">
    <property type="entry name" value="RNA_pol_sigma-70-like"/>
</dbReference>
<evidence type="ECO:0000259" key="6">
    <source>
        <dbReference type="Pfam" id="PF04542"/>
    </source>
</evidence>
<feature type="domain" description="RNA polymerase sigma factor 70 region 4 type 2" evidence="7">
    <location>
        <begin position="139"/>
        <end position="186"/>
    </location>
</feature>
<dbReference type="InterPro" id="IPR013249">
    <property type="entry name" value="RNA_pol_sigma70_r4_t2"/>
</dbReference>
<evidence type="ECO:0000259" key="7">
    <source>
        <dbReference type="Pfam" id="PF08281"/>
    </source>
</evidence>
<evidence type="ECO:0000313" key="8">
    <source>
        <dbReference type="EMBL" id="GAA4553591.1"/>
    </source>
</evidence>
<dbReference type="Gene3D" id="1.10.10.10">
    <property type="entry name" value="Winged helix-like DNA-binding domain superfamily/Winged helix DNA-binding domain"/>
    <property type="match status" value="1"/>
</dbReference>
<dbReference type="InterPro" id="IPR014284">
    <property type="entry name" value="RNA_pol_sigma-70_dom"/>
</dbReference>
<keyword evidence="9" id="KW-1185">Reference proteome</keyword>
<protein>
    <submittedName>
        <fullName evidence="8">Sigma-70 family RNA polymerase sigma factor</fullName>
    </submittedName>
</protein>
<comment type="similarity">
    <text evidence="1">Belongs to the sigma-70 factor family. ECF subfamily.</text>
</comment>